<feature type="region of interest" description="Disordered" evidence="4">
    <location>
        <begin position="203"/>
        <end position="238"/>
    </location>
</feature>
<keyword evidence="1" id="KW-0343">GTPase activation</keyword>
<evidence type="ECO:0000256" key="1">
    <source>
        <dbReference type="ARBA" id="ARBA00022468"/>
    </source>
</evidence>
<feature type="compositionally biased region" description="Basic and acidic residues" evidence="4">
    <location>
        <begin position="261"/>
        <end position="292"/>
    </location>
</feature>
<dbReference type="GO" id="GO:0031267">
    <property type="term" value="F:small GTPase binding"/>
    <property type="evidence" value="ECO:0007669"/>
    <property type="project" value="TreeGrafter"/>
</dbReference>
<name>A0A6J1L972_DROHY</name>
<feature type="compositionally biased region" description="Basic and acidic residues" evidence="4">
    <location>
        <begin position="305"/>
        <end position="318"/>
    </location>
</feature>
<feature type="compositionally biased region" description="Acidic residues" evidence="4">
    <location>
        <begin position="223"/>
        <end position="235"/>
    </location>
</feature>
<dbReference type="SUPFAM" id="SSF52047">
    <property type="entry name" value="RNI-like"/>
    <property type="match status" value="1"/>
</dbReference>
<keyword evidence="5" id="KW-1185">Reference proteome</keyword>
<dbReference type="Proteomes" id="UP000504633">
    <property type="component" value="Unplaced"/>
</dbReference>
<dbReference type="OrthoDB" id="341587at2759"/>
<reference evidence="6" key="1">
    <citation type="submission" date="2025-08" db="UniProtKB">
        <authorList>
            <consortium name="RefSeq"/>
        </authorList>
    </citation>
    <scope>IDENTIFICATION</scope>
    <source>
        <strain evidence="6">15085-1641.00</strain>
        <tissue evidence="6">Whole body</tissue>
    </source>
</reference>
<keyword evidence="3" id="KW-0677">Repeat</keyword>
<gene>
    <name evidence="6" type="primary">LOC111592640</name>
</gene>
<dbReference type="GO" id="GO:0006913">
    <property type="term" value="P:nucleocytoplasmic transport"/>
    <property type="evidence" value="ECO:0007669"/>
    <property type="project" value="TreeGrafter"/>
</dbReference>
<dbReference type="GO" id="GO:0048471">
    <property type="term" value="C:perinuclear region of cytoplasm"/>
    <property type="evidence" value="ECO:0007669"/>
    <property type="project" value="TreeGrafter"/>
</dbReference>
<sequence length="783" mass="90252">MDDEDDADVLPPANLNTFAIPNEPDLLVEYELYNPSMATRRLYSERKRLIYTEAFIEKERLGTLSDLSVRALAKLGCRYIPPVVRQDPLKMRIFYDALDVNMPLQDCYFVEDLRFWRRVVLAKSSNKALSLKKIDEYDWKGAGVSLKYVELVEACPAAYWPEVKMAKLGQLVQPFVRTLHIKHLQSLTDDAFLHFVESESELDVTSDEGGLSDISSDERDTSESGEEEGEEEEEAAAAAAAALLEQPPKKKHEDPTVHIAEAVKLDEKQSKNLDSESDMRKTKSVTELDIKRRQARAARNAARQQLRELRAEAMAEHERRKRQRVLLRRKPDPPPKSKKKKKKVKQPVDDIFNMDVPPEPEDGEDKKADGRNKEKLLRRFKRYDYPAKHCHHINLSFVRFFIHLVSLTIEFLGPEMDRTYHKRHMNFSYDDMVYLSKGLQQLPQLKIFRLRNSRMDHIKLLILARVLKQLDSLEVLDFGYDQLNDNCNVALEMLLERPRMLKALELEYNRLERTSLVAIGQALKYNAIGYPDGSPLEYLGLAHNPISDVGLSLLVGDIIGTKHVQELNINGIETSSTRLATILSSLLRNHTPLRSVDMAATKLNSSTGNVLICALQTNHKVIHFDCRACCLSEEQEFEADIIVRRNNFELQHTYLGDETQTEESMLKFLAGLRHPILTKIEYEMAKRDECILNRPAESSSEPVVAEERVGEEQEEEYDIWAMFGVRKASVVQPVEQESVISSHHSERSFVYNSNTFNLQEIREHLYLPGPENRYYYFQKQKEM</sequence>
<proteinExistence type="predicted"/>
<dbReference type="GO" id="GO:0005634">
    <property type="term" value="C:nucleus"/>
    <property type="evidence" value="ECO:0007669"/>
    <property type="project" value="TreeGrafter"/>
</dbReference>
<feature type="region of interest" description="Disordered" evidence="4">
    <location>
        <begin position="261"/>
        <end position="370"/>
    </location>
</feature>
<dbReference type="Gene3D" id="3.80.10.10">
    <property type="entry name" value="Ribonuclease Inhibitor"/>
    <property type="match status" value="1"/>
</dbReference>
<evidence type="ECO:0000256" key="4">
    <source>
        <dbReference type="SAM" id="MobiDB-lite"/>
    </source>
</evidence>
<evidence type="ECO:0000313" key="6">
    <source>
        <dbReference type="RefSeq" id="XP_023160753.2"/>
    </source>
</evidence>
<dbReference type="GO" id="GO:0005829">
    <property type="term" value="C:cytosol"/>
    <property type="evidence" value="ECO:0007669"/>
    <property type="project" value="TreeGrafter"/>
</dbReference>
<protein>
    <submittedName>
        <fullName evidence="6">Uncharacterized protein LOC111592640</fullName>
    </submittedName>
</protein>
<evidence type="ECO:0000256" key="3">
    <source>
        <dbReference type="ARBA" id="ARBA00022737"/>
    </source>
</evidence>
<dbReference type="GO" id="GO:0005096">
    <property type="term" value="F:GTPase activator activity"/>
    <property type="evidence" value="ECO:0007669"/>
    <property type="project" value="UniProtKB-KW"/>
</dbReference>
<dbReference type="PANTHER" id="PTHR24113">
    <property type="entry name" value="RAN GTPASE-ACTIVATING PROTEIN 1"/>
    <property type="match status" value="1"/>
</dbReference>
<evidence type="ECO:0000256" key="2">
    <source>
        <dbReference type="ARBA" id="ARBA00022614"/>
    </source>
</evidence>
<keyword evidence="2" id="KW-0433">Leucine-rich repeat</keyword>
<dbReference type="RefSeq" id="XP_023160753.2">
    <property type="nucleotide sequence ID" value="XM_023304985.2"/>
</dbReference>
<dbReference type="KEGG" id="dhe:111592640"/>
<feature type="compositionally biased region" description="Basic residues" evidence="4">
    <location>
        <begin position="336"/>
        <end position="345"/>
    </location>
</feature>
<organism evidence="5 6">
    <name type="scientific">Drosophila hydei</name>
    <name type="common">Fruit fly</name>
    <dbReference type="NCBI Taxonomy" id="7224"/>
    <lineage>
        <taxon>Eukaryota</taxon>
        <taxon>Metazoa</taxon>
        <taxon>Ecdysozoa</taxon>
        <taxon>Arthropoda</taxon>
        <taxon>Hexapoda</taxon>
        <taxon>Insecta</taxon>
        <taxon>Pterygota</taxon>
        <taxon>Neoptera</taxon>
        <taxon>Endopterygota</taxon>
        <taxon>Diptera</taxon>
        <taxon>Brachycera</taxon>
        <taxon>Muscomorpha</taxon>
        <taxon>Ephydroidea</taxon>
        <taxon>Drosophilidae</taxon>
        <taxon>Drosophila</taxon>
    </lineage>
</organism>
<accession>A0A6J1L972</accession>
<dbReference type="InterPro" id="IPR032675">
    <property type="entry name" value="LRR_dom_sf"/>
</dbReference>
<evidence type="ECO:0000313" key="5">
    <source>
        <dbReference type="Proteomes" id="UP000504633"/>
    </source>
</evidence>
<dbReference type="GeneID" id="111592640"/>
<dbReference type="OMA" id="KVTHFDC"/>
<dbReference type="AlphaFoldDB" id="A0A6J1L972"/>
<dbReference type="PANTHER" id="PTHR24113:SF12">
    <property type="entry name" value="RAN GTPASE-ACTIVATING PROTEIN 1"/>
    <property type="match status" value="1"/>
</dbReference>
<dbReference type="InterPro" id="IPR027038">
    <property type="entry name" value="RanGap"/>
</dbReference>
<feature type="compositionally biased region" description="Basic residues" evidence="4">
    <location>
        <begin position="319"/>
        <end position="328"/>
    </location>
</feature>